<dbReference type="InterPro" id="IPR013381">
    <property type="entry name" value="CRISPR-assoc_prot_Cse1"/>
</dbReference>
<comment type="caution">
    <text evidence="1">The sequence shown here is derived from an EMBL/GenBank/DDBJ whole genome shotgun (WGS) entry which is preliminary data.</text>
</comment>
<evidence type="ECO:0000313" key="2">
    <source>
        <dbReference type="Proteomes" id="UP001596413"/>
    </source>
</evidence>
<accession>A0ABW2G913</accession>
<gene>
    <name evidence="1" type="ORF">ACFQLX_03650</name>
</gene>
<organism evidence="1 2">
    <name type="scientific">Streptomyces polyrhachis</name>
    <dbReference type="NCBI Taxonomy" id="1282885"/>
    <lineage>
        <taxon>Bacteria</taxon>
        <taxon>Bacillati</taxon>
        <taxon>Actinomycetota</taxon>
        <taxon>Actinomycetes</taxon>
        <taxon>Kitasatosporales</taxon>
        <taxon>Streptomycetaceae</taxon>
        <taxon>Streptomyces</taxon>
    </lineage>
</organism>
<dbReference type="Pfam" id="PF09481">
    <property type="entry name" value="CRISPR_Cse1"/>
    <property type="match status" value="1"/>
</dbReference>
<dbReference type="RefSeq" id="WP_386411828.1">
    <property type="nucleotide sequence ID" value="NZ_JBHSZO010000004.1"/>
</dbReference>
<protein>
    <submittedName>
        <fullName evidence="1">Type I-E CRISPR-associated protein Cse1/CasA</fullName>
    </submittedName>
</protein>
<evidence type="ECO:0000313" key="1">
    <source>
        <dbReference type="EMBL" id="MFC7217268.1"/>
    </source>
</evidence>
<dbReference type="Proteomes" id="UP001596413">
    <property type="component" value="Unassembled WGS sequence"/>
</dbReference>
<sequence length="543" mass="59334">MSEARPPIPARQHVSWDPRLQPCIPAVDLDGATAHHSLSAVFNRADDLAALDCTSPGETVAVIEYLLAICFASGTCPSSDEDWNAWILGQRPLTPAAEWLLKQPADSWDLFHPTHPLAQNSDLSKDLRKSGTGTAQLIIEHSGDYNQHFDHHHLERDNPLPAADAFRATLTQHVYGPYGRARMSGGELGARVTNLAAGRLTGRIRVVALGGTLGETLRLNLYPPEGPGQSLNTSWTTSVLEQRRFEETRKPRAPRSSADLHSTLGRSVLLRPAHGPHGQLMVDRVLIGAGEVLDLDPARHLQDAVYSTTTNGVSKPLWPSPSRALWQQAHALYGAVNDGRGGMYARLRSLLPYRRREPDGGDPETQQGAPYHLWAVGLLANKALPVIWTHGAYPYAPGMAAHLYRASRRGSDIAEYLAQTLKNAAIVAAETAFPAMRAADEVGQVARLDARYDFWPAAEDPFLKLLDEVVDQGFEDDDPVSAPLVAYALELMITARTRLLQLLDTLPPGDRYNRARARAVRLFEEAVSGGRAPAELRGETALV</sequence>
<dbReference type="EMBL" id="JBHSZO010000004">
    <property type="protein sequence ID" value="MFC7217268.1"/>
    <property type="molecule type" value="Genomic_DNA"/>
</dbReference>
<reference evidence="2" key="1">
    <citation type="journal article" date="2019" name="Int. J. Syst. Evol. Microbiol.">
        <title>The Global Catalogue of Microorganisms (GCM) 10K type strain sequencing project: providing services to taxonomists for standard genome sequencing and annotation.</title>
        <authorList>
            <consortium name="The Broad Institute Genomics Platform"/>
            <consortium name="The Broad Institute Genome Sequencing Center for Infectious Disease"/>
            <person name="Wu L."/>
            <person name="Ma J."/>
        </authorList>
    </citation>
    <scope>NUCLEOTIDE SEQUENCE [LARGE SCALE GENOMIC DNA]</scope>
    <source>
        <strain evidence="2">CGMCC 1.13681</strain>
    </source>
</reference>
<proteinExistence type="predicted"/>
<keyword evidence="2" id="KW-1185">Reference proteome</keyword>
<name>A0ABW2G913_9ACTN</name>